<gene>
    <name evidence="6" type="primary">fliE</name>
    <name evidence="6" type="ORF">ENJ98_02700</name>
</gene>
<dbReference type="PRINTS" id="PR01006">
    <property type="entry name" value="FLGHOOKFLIE"/>
</dbReference>
<dbReference type="InterPro" id="IPR001624">
    <property type="entry name" value="FliE"/>
</dbReference>
<keyword evidence="6" id="KW-0969">Cilium</keyword>
<evidence type="ECO:0000313" key="6">
    <source>
        <dbReference type="EMBL" id="HHH13122.1"/>
    </source>
</evidence>
<proteinExistence type="inferred from homology"/>
<keyword evidence="4" id="KW-0975">Bacterial flagellum</keyword>
<evidence type="ECO:0000256" key="5">
    <source>
        <dbReference type="NCBIfam" id="TIGR00205"/>
    </source>
</evidence>
<dbReference type="Proteomes" id="UP000886100">
    <property type="component" value="Unassembled WGS sequence"/>
</dbReference>
<evidence type="ECO:0000256" key="3">
    <source>
        <dbReference type="ARBA" id="ARBA00018024"/>
    </source>
</evidence>
<evidence type="ECO:0000256" key="1">
    <source>
        <dbReference type="ARBA" id="ARBA00004117"/>
    </source>
</evidence>
<sequence length="63" mass="7031">IRKVNELQQNATAMATAFEKGDPNVDLAEVMVELQKASVSFTAMVEVRNKLLTAYQDVMNMQV</sequence>
<dbReference type="GO" id="GO:0009425">
    <property type="term" value="C:bacterial-type flagellum basal body"/>
    <property type="evidence" value="ECO:0007669"/>
    <property type="project" value="UniProtKB-SubCell"/>
</dbReference>
<comment type="subcellular location">
    <subcellularLocation>
        <location evidence="1">Bacterial flagellum basal body</location>
    </subcellularLocation>
</comment>
<accession>A0A7C5MZB0</accession>
<keyword evidence="6" id="KW-0966">Cell projection</keyword>
<evidence type="ECO:0000256" key="4">
    <source>
        <dbReference type="ARBA" id="ARBA00023143"/>
    </source>
</evidence>
<feature type="non-terminal residue" evidence="6">
    <location>
        <position position="1"/>
    </location>
</feature>
<dbReference type="GO" id="GO:0003774">
    <property type="term" value="F:cytoskeletal motor activity"/>
    <property type="evidence" value="ECO:0007669"/>
    <property type="project" value="InterPro"/>
</dbReference>
<dbReference type="GO" id="GO:0005198">
    <property type="term" value="F:structural molecule activity"/>
    <property type="evidence" value="ECO:0007669"/>
    <property type="project" value="UniProtKB-UniRule"/>
</dbReference>
<reference evidence="6" key="1">
    <citation type="journal article" date="2020" name="mSystems">
        <title>Genome- and Community-Level Interaction Insights into Carbon Utilization and Element Cycling Functions of Hydrothermarchaeota in Hydrothermal Sediment.</title>
        <authorList>
            <person name="Zhou Z."/>
            <person name="Liu Y."/>
            <person name="Xu W."/>
            <person name="Pan J."/>
            <person name="Luo Z.H."/>
            <person name="Li M."/>
        </authorList>
    </citation>
    <scope>NUCLEOTIDE SEQUENCE [LARGE SCALE GENOMIC DNA]</scope>
    <source>
        <strain evidence="6">HyVt-535</strain>
    </source>
</reference>
<dbReference type="GO" id="GO:0071973">
    <property type="term" value="P:bacterial-type flagellum-dependent cell motility"/>
    <property type="evidence" value="ECO:0007669"/>
    <property type="project" value="InterPro"/>
</dbReference>
<comment type="caution">
    <text evidence="6">The sequence shown here is derived from an EMBL/GenBank/DDBJ whole genome shotgun (WGS) entry which is preliminary data.</text>
</comment>
<dbReference type="EMBL" id="DROM01000168">
    <property type="protein sequence ID" value="HHH13122.1"/>
    <property type="molecule type" value="Genomic_DNA"/>
</dbReference>
<comment type="similarity">
    <text evidence="2">Belongs to the FliE family.</text>
</comment>
<dbReference type="Pfam" id="PF02049">
    <property type="entry name" value="FliE"/>
    <property type="match status" value="1"/>
</dbReference>
<dbReference type="NCBIfam" id="TIGR00205">
    <property type="entry name" value="fliE"/>
    <property type="match status" value="1"/>
</dbReference>
<keyword evidence="6" id="KW-0282">Flagellum</keyword>
<dbReference type="PANTHER" id="PTHR34653">
    <property type="match status" value="1"/>
</dbReference>
<dbReference type="AlphaFoldDB" id="A0A7C5MZB0"/>
<evidence type="ECO:0000256" key="2">
    <source>
        <dbReference type="ARBA" id="ARBA00009272"/>
    </source>
</evidence>
<dbReference type="PANTHER" id="PTHR34653:SF1">
    <property type="entry name" value="FLAGELLAR HOOK-BASAL BODY COMPLEX PROTEIN FLIE"/>
    <property type="match status" value="1"/>
</dbReference>
<organism evidence="6">
    <name type="scientific">Thiolapillus brandeum</name>
    <dbReference type="NCBI Taxonomy" id="1076588"/>
    <lineage>
        <taxon>Bacteria</taxon>
        <taxon>Pseudomonadati</taxon>
        <taxon>Pseudomonadota</taxon>
        <taxon>Gammaproteobacteria</taxon>
        <taxon>Chromatiales</taxon>
        <taxon>Sedimenticolaceae</taxon>
        <taxon>Thiolapillus</taxon>
    </lineage>
</organism>
<protein>
    <recommendedName>
        <fullName evidence="3 5">Flagellar hook-basal body complex protein FliE</fullName>
    </recommendedName>
</protein>
<name>A0A7C5MZB0_9GAMM</name>